<dbReference type="AlphaFoldDB" id="A0A5N6QQR8"/>
<gene>
    <name evidence="1" type="ORF">FH972_004800</name>
</gene>
<evidence type="ECO:0000313" key="1">
    <source>
        <dbReference type="EMBL" id="KAE8008272.1"/>
    </source>
</evidence>
<keyword evidence="2" id="KW-1185">Reference proteome</keyword>
<dbReference type="Proteomes" id="UP000327013">
    <property type="component" value="Chromosome 2"/>
</dbReference>
<name>A0A5N6QQR8_9ROSI</name>
<evidence type="ECO:0000313" key="2">
    <source>
        <dbReference type="Proteomes" id="UP000327013"/>
    </source>
</evidence>
<organism evidence="1 2">
    <name type="scientific">Carpinus fangiana</name>
    <dbReference type="NCBI Taxonomy" id="176857"/>
    <lineage>
        <taxon>Eukaryota</taxon>
        <taxon>Viridiplantae</taxon>
        <taxon>Streptophyta</taxon>
        <taxon>Embryophyta</taxon>
        <taxon>Tracheophyta</taxon>
        <taxon>Spermatophyta</taxon>
        <taxon>Magnoliopsida</taxon>
        <taxon>eudicotyledons</taxon>
        <taxon>Gunneridae</taxon>
        <taxon>Pentapetalae</taxon>
        <taxon>rosids</taxon>
        <taxon>fabids</taxon>
        <taxon>Fagales</taxon>
        <taxon>Betulaceae</taxon>
        <taxon>Carpinus</taxon>
    </lineage>
</organism>
<accession>A0A5N6QQR8</accession>
<proteinExistence type="predicted"/>
<dbReference type="EMBL" id="CM017322">
    <property type="protein sequence ID" value="KAE8008272.1"/>
    <property type="molecule type" value="Genomic_DNA"/>
</dbReference>
<sequence>MVEMSCTEHDKRRGSSSSPIRLEGCWGCGAWSPWPLIPRVTRHCWIWWRIRPEIALICTTAYSCTTRGNRRCWRGWIWLSRP</sequence>
<protein>
    <submittedName>
        <fullName evidence="1">Uncharacterized protein</fullName>
    </submittedName>
</protein>
<reference evidence="1 2" key="1">
    <citation type="submission" date="2019-06" db="EMBL/GenBank/DDBJ databases">
        <title>A chromosomal-level reference genome of Carpinus fangiana (Coryloideae, Betulaceae).</title>
        <authorList>
            <person name="Yang X."/>
            <person name="Wang Z."/>
            <person name="Zhang L."/>
            <person name="Hao G."/>
            <person name="Liu J."/>
            <person name="Yang Y."/>
        </authorList>
    </citation>
    <scope>NUCLEOTIDE SEQUENCE [LARGE SCALE GENOMIC DNA]</scope>
    <source>
        <strain evidence="1">Cfa_2016G</strain>
        <tissue evidence="1">Leaf</tissue>
    </source>
</reference>